<gene>
    <name evidence="2" type="ORF">DDF84_022965</name>
</gene>
<dbReference type="OrthoDB" id="9800877at2"/>
<dbReference type="Pfam" id="PF01527">
    <property type="entry name" value="HTH_Tnp_1"/>
    <property type="match status" value="1"/>
</dbReference>
<dbReference type="GO" id="GO:0006313">
    <property type="term" value="P:DNA transposition"/>
    <property type="evidence" value="ECO:0007669"/>
    <property type="project" value="InterPro"/>
</dbReference>
<dbReference type="Gene3D" id="1.10.10.10">
    <property type="entry name" value="Winged helix-like DNA-binding domain superfamily/Winged helix DNA-binding domain"/>
    <property type="match status" value="1"/>
</dbReference>
<dbReference type="AlphaFoldDB" id="A0A482J0K9"/>
<reference evidence="2 3" key="1">
    <citation type="submission" date="2019-03" db="EMBL/GenBank/DDBJ databases">
        <title>Comparative insights into the high quality Complete genome sequence of highly metal resistant Cupriavidus metallidurans strain BS1 isolated from a gold-copper mine.</title>
        <authorList>
            <person name="Mazhar H.S."/>
            <person name="Rensing C."/>
        </authorList>
    </citation>
    <scope>NUCLEOTIDE SEQUENCE [LARGE SCALE GENOMIC DNA]</scope>
    <source>
        <strain evidence="2 3">BS1</strain>
    </source>
</reference>
<evidence type="ECO:0000313" key="3">
    <source>
        <dbReference type="Proteomes" id="UP000253772"/>
    </source>
</evidence>
<proteinExistence type="predicted"/>
<dbReference type="InterPro" id="IPR036388">
    <property type="entry name" value="WH-like_DNA-bd_sf"/>
</dbReference>
<protein>
    <submittedName>
        <fullName evidence="2">Transposase</fullName>
    </submittedName>
</protein>
<feature type="region of interest" description="Disordered" evidence="1">
    <location>
        <begin position="1"/>
        <end position="22"/>
    </location>
</feature>
<evidence type="ECO:0000313" key="2">
    <source>
        <dbReference type="EMBL" id="QBP12570.1"/>
    </source>
</evidence>
<accession>A0A482J0K9</accession>
<dbReference type="GO" id="GO:0043565">
    <property type="term" value="F:sequence-specific DNA binding"/>
    <property type="evidence" value="ECO:0007669"/>
    <property type="project" value="InterPro"/>
</dbReference>
<dbReference type="InterPro" id="IPR002514">
    <property type="entry name" value="Transposase_8"/>
</dbReference>
<dbReference type="GO" id="GO:0004803">
    <property type="term" value="F:transposase activity"/>
    <property type="evidence" value="ECO:0007669"/>
    <property type="project" value="InterPro"/>
</dbReference>
<dbReference type="InterPro" id="IPR010921">
    <property type="entry name" value="Trp_repressor/repl_initiator"/>
</dbReference>
<dbReference type="SUPFAM" id="SSF48295">
    <property type="entry name" value="TrpR-like"/>
    <property type="match status" value="1"/>
</dbReference>
<evidence type="ECO:0000256" key="1">
    <source>
        <dbReference type="SAM" id="MobiDB-lite"/>
    </source>
</evidence>
<sequence>MLGGHVNTIEESAPARRRRRHSAEFKAKAVQDCLHRGVSIAAVALHHRVNANLLRRWVAEHQALDSAGEARALMTVPQAEFIPLQIGDPTPTPAIPDIQIEVRRGAATISIRWPGSAAAECGEWLQGWLR</sequence>
<dbReference type="Proteomes" id="UP000253772">
    <property type="component" value="Chromosome c2"/>
</dbReference>
<dbReference type="EMBL" id="CP037901">
    <property type="protein sequence ID" value="QBP12570.1"/>
    <property type="molecule type" value="Genomic_DNA"/>
</dbReference>
<organism evidence="2 3">
    <name type="scientific">Cupriavidus metallidurans</name>
    <dbReference type="NCBI Taxonomy" id="119219"/>
    <lineage>
        <taxon>Bacteria</taxon>
        <taxon>Pseudomonadati</taxon>
        <taxon>Pseudomonadota</taxon>
        <taxon>Betaproteobacteria</taxon>
        <taxon>Burkholderiales</taxon>
        <taxon>Burkholderiaceae</taxon>
        <taxon>Cupriavidus</taxon>
    </lineage>
</organism>
<name>A0A482J0K9_9BURK</name>
<dbReference type="NCBIfam" id="NF047595">
    <property type="entry name" value="IS66_ISRel24_TnpA"/>
    <property type="match status" value="1"/>
</dbReference>